<keyword evidence="4" id="KW-0503">Monooxygenase</keyword>
<dbReference type="Proteomes" id="UP000467428">
    <property type="component" value="Plasmid pJCM18538"/>
</dbReference>
<evidence type="ECO:0000256" key="4">
    <source>
        <dbReference type="ARBA" id="ARBA00023033"/>
    </source>
</evidence>
<reference evidence="6 7" key="1">
    <citation type="journal article" date="2019" name="Emerg. Microbes Infect.">
        <title>Comprehensive subspecies identification of 175 nontuberculous mycobacteria species based on 7547 genomic profiles.</title>
        <authorList>
            <person name="Matsumoto Y."/>
            <person name="Kinjo T."/>
            <person name="Motooka D."/>
            <person name="Nabeya D."/>
            <person name="Jung N."/>
            <person name="Uechi K."/>
            <person name="Horii T."/>
            <person name="Iida T."/>
            <person name="Fujita J."/>
            <person name="Nakamura S."/>
        </authorList>
    </citation>
    <scope>NUCLEOTIDE SEQUENCE [LARGE SCALE GENOMIC DNA]</scope>
    <source>
        <strain evidence="6 7">JCM 18538</strain>
        <plasmid evidence="6">pJCM18538</plasmid>
    </source>
</reference>
<gene>
    <name evidence="6" type="ORF">MARA_02000</name>
</gene>
<sequence length="307" mass="32983">MTIRLGLQIPNFSYGRGVGELFPSVIGQAREAESAGFDALFLMDHLYQLPQVGAPEDPMLECYTALAVLASVTERIQLGTMVTGNTYRNPTMLAKIITTLDVVSAGRAILGLGAGWYELEHIQLGYEFGTFTERFERLEEALSIIAPMLRGERPTVAGKWYRTENALAAPRFRDDIPILLGGGGEKKTFRLAARYASHLNVFAPLDQLKAKLDVLSRRCEEVGRDPATLETSALVGVHLDGVGEPAAIPAGMEGLMITGTADQIAERLRTGVLDVGITSIVIHAANQGHLPGVITSLGEALGAVINT</sequence>
<keyword evidence="1" id="KW-0285">Flavoprotein</keyword>
<evidence type="ECO:0000313" key="7">
    <source>
        <dbReference type="Proteomes" id="UP000467428"/>
    </source>
</evidence>
<dbReference type="Gene3D" id="3.20.20.30">
    <property type="entry name" value="Luciferase-like domain"/>
    <property type="match status" value="1"/>
</dbReference>
<evidence type="ECO:0000256" key="2">
    <source>
        <dbReference type="ARBA" id="ARBA00022643"/>
    </source>
</evidence>
<dbReference type="NCBIfam" id="TIGR03560">
    <property type="entry name" value="F420_Rv1855c"/>
    <property type="match status" value="1"/>
</dbReference>
<dbReference type="InterPro" id="IPR036661">
    <property type="entry name" value="Luciferase-like_sf"/>
</dbReference>
<evidence type="ECO:0000256" key="3">
    <source>
        <dbReference type="ARBA" id="ARBA00023002"/>
    </source>
</evidence>
<protein>
    <submittedName>
        <fullName evidence="6">LLM class F420-dependent oxidoreductase</fullName>
    </submittedName>
</protein>
<evidence type="ECO:0000259" key="5">
    <source>
        <dbReference type="Pfam" id="PF00296"/>
    </source>
</evidence>
<dbReference type="InterPro" id="IPR011251">
    <property type="entry name" value="Luciferase-like_dom"/>
</dbReference>
<keyword evidence="6" id="KW-0614">Plasmid</keyword>
<proteinExistence type="predicted"/>
<geneLocation type="plasmid" evidence="6">
    <name>pJCM18538</name>
</geneLocation>
<keyword evidence="3" id="KW-0560">Oxidoreductase</keyword>
<dbReference type="SUPFAM" id="SSF51679">
    <property type="entry name" value="Bacterial luciferase-like"/>
    <property type="match status" value="1"/>
</dbReference>
<name>A0A7I7RRD3_9MYCO</name>
<feature type="domain" description="Luciferase-like" evidence="5">
    <location>
        <begin position="22"/>
        <end position="239"/>
    </location>
</feature>
<organism evidence="6 7">
    <name type="scientific">Mycolicibacterium arabiense</name>
    <dbReference type="NCBI Taxonomy" id="1286181"/>
    <lineage>
        <taxon>Bacteria</taxon>
        <taxon>Bacillati</taxon>
        <taxon>Actinomycetota</taxon>
        <taxon>Actinomycetes</taxon>
        <taxon>Mycobacteriales</taxon>
        <taxon>Mycobacteriaceae</taxon>
        <taxon>Mycolicibacterium</taxon>
    </lineage>
</organism>
<dbReference type="GO" id="GO:0008726">
    <property type="term" value="F:alkanesulfonate monooxygenase activity"/>
    <property type="evidence" value="ECO:0007669"/>
    <property type="project" value="TreeGrafter"/>
</dbReference>
<keyword evidence="7" id="KW-1185">Reference proteome</keyword>
<dbReference type="InterPro" id="IPR050172">
    <property type="entry name" value="SsuD_RutA_monooxygenase"/>
</dbReference>
<dbReference type="AlphaFoldDB" id="A0A7I7RRD3"/>
<dbReference type="GO" id="GO:0046306">
    <property type="term" value="P:alkanesulfonate catabolic process"/>
    <property type="evidence" value="ECO:0007669"/>
    <property type="project" value="TreeGrafter"/>
</dbReference>
<dbReference type="PANTHER" id="PTHR42847">
    <property type="entry name" value="ALKANESULFONATE MONOOXYGENASE"/>
    <property type="match status" value="1"/>
</dbReference>
<dbReference type="Pfam" id="PF00296">
    <property type="entry name" value="Bac_luciferase"/>
    <property type="match status" value="1"/>
</dbReference>
<dbReference type="EMBL" id="AP022592">
    <property type="protein sequence ID" value="BBY46770.1"/>
    <property type="molecule type" value="Genomic_DNA"/>
</dbReference>
<dbReference type="PANTHER" id="PTHR42847:SF8">
    <property type="entry name" value="CONSERVED PROTEIN"/>
    <property type="match status" value="1"/>
</dbReference>
<evidence type="ECO:0000256" key="1">
    <source>
        <dbReference type="ARBA" id="ARBA00022630"/>
    </source>
</evidence>
<keyword evidence="2" id="KW-0288">FMN</keyword>
<evidence type="ECO:0000313" key="6">
    <source>
        <dbReference type="EMBL" id="BBY46770.1"/>
    </source>
</evidence>
<dbReference type="InterPro" id="IPR019952">
    <property type="entry name" value="F420_OxRdatse_Rv1855c_pred"/>
</dbReference>
<dbReference type="KEGG" id="marz:MARA_02000"/>
<accession>A0A7I7RRD3</accession>
<dbReference type="RefSeq" id="WP_163916363.1">
    <property type="nucleotide sequence ID" value="NZ_AP022592.1"/>
</dbReference>